<dbReference type="InterPro" id="IPR020456">
    <property type="entry name" value="Acylphosphatase"/>
</dbReference>
<dbReference type="Gene3D" id="3.30.70.100">
    <property type="match status" value="1"/>
</dbReference>
<dbReference type="PANTHER" id="PTHR47268:SF4">
    <property type="entry name" value="ACYLPHOSPHATASE"/>
    <property type="match status" value="1"/>
</dbReference>
<dbReference type="InterPro" id="IPR001792">
    <property type="entry name" value="Acylphosphatase-like_dom"/>
</dbReference>
<dbReference type="PANTHER" id="PTHR47268">
    <property type="entry name" value="ACYLPHOSPHATASE"/>
    <property type="match status" value="1"/>
</dbReference>
<evidence type="ECO:0000256" key="3">
    <source>
        <dbReference type="ARBA" id="ARBA00047645"/>
    </source>
</evidence>
<comment type="caution">
    <text evidence="7">The sequence shown here is derived from an EMBL/GenBank/DDBJ whole genome shotgun (WGS) entry which is preliminary data.</text>
</comment>
<dbReference type="EC" id="3.6.1.7" evidence="2 4"/>
<sequence>MKHLDIVITGKVQGVGFRQATKMVANQLSVMGTVKNQKDGSVAIEAEADGAILELFLDFFNEGPDYAQIESLESHEGEVKNYRNFEILRRGL</sequence>
<dbReference type="PROSITE" id="PS00150">
    <property type="entry name" value="ACYLPHOSPHATASE_1"/>
    <property type="match status" value="1"/>
</dbReference>
<dbReference type="SUPFAM" id="SSF54975">
    <property type="entry name" value="Acylphosphatase/BLUF domain-like"/>
    <property type="match status" value="1"/>
</dbReference>
<reference evidence="7" key="1">
    <citation type="submission" date="2020-10" db="EMBL/GenBank/DDBJ databases">
        <title>Mucilaginibacter mali sp. nov., isolated from rhizosphere soil of apple orchard.</title>
        <authorList>
            <person name="Lee J.-S."/>
            <person name="Kim H.S."/>
            <person name="Kim J.-S."/>
        </authorList>
    </citation>
    <scope>NUCLEOTIDE SEQUENCE</scope>
    <source>
        <strain evidence="7">KCTC 22746</strain>
    </source>
</reference>
<evidence type="ECO:0000256" key="2">
    <source>
        <dbReference type="ARBA" id="ARBA00012150"/>
    </source>
</evidence>
<comment type="similarity">
    <text evidence="1 5">Belongs to the acylphosphatase family.</text>
</comment>
<comment type="catalytic activity">
    <reaction evidence="3 4">
        <text>an acyl phosphate + H2O = a carboxylate + phosphate + H(+)</text>
        <dbReference type="Rhea" id="RHEA:14965"/>
        <dbReference type="ChEBI" id="CHEBI:15377"/>
        <dbReference type="ChEBI" id="CHEBI:15378"/>
        <dbReference type="ChEBI" id="CHEBI:29067"/>
        <dbReference type="ChEBI" id="CHEBI:43474"/>
        <dbReference type="ChEBI" id="CHEBI:59918"/>
        <dbReference type="EC" id="3.6.1.7"/>
    </reaction>
</comment>
<name>A0A929PXL4_9SPHI</name>
<keyword evidence="4" id="KW-0378">Hydrolase</keyword>
<dbReference type="InterPro" id="IPR017968">
    <property type="entry name" value="Acylphosphatase_CS"/>
</dbReference>
<dbReference type="AlphaFoldDB" id="A0A929PXL4"/>
<keyword evidence="8" id="KW-1185">Reference proteome</keyword>
<proteinExistence type="inferred from homology"/>
<evidence type="ECO:0000259" key="6">
    <source>
        <dbReference type="PROSITE" id="PS51160"/>
    </source>
</evidence>
<protein>
    <recommendedName>
        <fullName evidence="2 4">acylphosphatase</fullName>
        <ecNumber evidence="2 4">3.6.1.7</ecNumber>
    </recommendedName>
</protein>
<evidence type="ECO:0000313" key="7">
    <source>
        <dbReference type="EMBL" id="MBE9663274.1"/>
    </source>
</evidence>
<feature type="active site" evidence="4">
    <location>
        <position position="18"/>
    </location>
</feature>
<feature type="active site" evidence="4">
    <location>
        <position position="36"/>
    </location>
</feature>
<dbReference type="EMBL" id="JADFFL010000006">
    <property type="protein sequence ID" value="MBE9663274.1"/>
    <property type="molecule type" value="Genomic_DNA"/>
</dbReference>
<evidence type="ECO:0000256" key="5">
    <source>
        <dbReference type="RuleBase" id="RU004168"/>
    </source>
</evidence>
<accession>A0A929PXL4</accession>
<evidence type="ECO:0000256" key="4">
    <source>
        <dbReference type="PROSITE-ProRule" id="PRU00520"/>
    </source>
</evidence>
<dbReference type="PROSITE" id="PS51160">
    <property type="entry name" value="ACYLPHOSPHATASE_3"/>
    <property type="match status" value="1"/>
</dbReference>
<dbReference type="InterPro" id="IPR036046">
    <property type="entry name" value="Acylphosphatase-like_dom_sf"/>
</dbReference>
<organism evidence="7 8">
    <name type="scientific">Mucilaginibacter myungsuensis</name>
    <dbReference type="NCBI Taxonomy" id="649104"/>
    <lineage>
        <taxon>Bacteria</taxon>
        <taxon>Pseudomonadati</taxon>
        <taxon>Bacteroidota</taxon>
        <taxon>Sphingobacteriia</taxon>
        <taxon>Sphingobacteriales</taxon>
        <taxon>Sphingobacteriaceae</taxon>
        <taxon>Mucilaginibacter</taxon>
    </lineage>
</organism>
<dbReference type="Proteomes" id="UP000622475">
    <property type="component" value="Unassembled WGS sequence"/>
</dbReference>
<evidence type="ECO:0000313" key="8">
    <source>
        <dbReference type="Proteomes" id="UP000622475"/>
    </source>
</evidence>
<dbReference type="GO" id="GO:0003998">
    <property type="term" value="F:acylphosphatase activity"/>
    <property type="evidence" value="ECO:0007669"/>
    <property type="project" value="UniProtKB-EC"/>
</dbReference>
<evidence type="ECO:0000256" key="1">
    <source>
        <dbReference type="ARBA" id="ARBA00005614"/>
    </source>
</evidence>
<feature type="domain" description="Acylphosphatase-like" evidence="6">
    <location>
        <begin position="3"/>
        <end position="89"/>
    </location>
</feature>
<dbReference type="Pfam" id="PF00708">
    <property type="entry name" value="Acylphosphatase"/>
    <property type="match status" value="1"/>
</dbReference>
<gene>
    <name evidence="7" type="ORF">IRJ16_15405</name>
</gene>